<sequence length="409" mass="43806">MDHGDRDPWPKAAVEVALTRARGDEGSGDEPRRRRGGRGGPRPREANGGDGVGVGGGGDKGTSGGRRGVRICRERIKSTGTIAPDDLDLGWVILHREAKRVKFNGTPIITSKTACGNKALNNLRRNENIVKHKGRIGSVPDGACRRRGREHLLHKSRGDGAVEPAEDDAVHLCPVGVIRARYVGEDMIGEGVFSKRDEEKALPAGVVVGVEVEGDGDERLHVEDGDGLAVEVGDGFGVERRRWCGGVERRRLRGGVLRGGGRRRGDAETGEKRQDLGGKLRRGSRSGSRRRRDGGRRRRSHRRNRWRHRGGDGVIGGRSRRKETEENRGKGRSGRGRGTIGSGASDGGGQGVVVLTRGSLEGGADGVGDDFNGVIKDGVNSEGGGRSHGGGRVRRPAAGVERRWKREGT</sequence>
<name>Q7XX05_ORYSJ</name>
<feature type="compositionally biased region" description="Basic residues" evidence="1">
    <location>
        <begin position="279"/>
        <end position="308"/>
    </location>
</feature>
<feature type="compositionally biased region" description="Basic and acidic residues" evidence="1">
    <location>
        <begin position="263"/>
        <end position="278"/>
    </location>
</feature>
<evidence type="ECO:0000313" key="2">
    <source>
        <dbReference type="EMBL" id="CAD39825.3"/>
    </source>
</evidence>
<dbReference type="Proteomes" id="UP000000763">
    <property type="component" value="Chromosome 4"/>
</dbReference>
<proteinExistence type="predicted"/>
<feature type="region of interest" description="Disordered" evidence="1">
    <location>
        <begin position="256"/>
        <end position="409"/>
    </location>
</feature>
<feature type="compositionally biased region" description="Basic and acidic residues" evidence="1">
    <location>
        <begin position="21"/>
        <end position="32"/>
    </location>
</feature>
<dbReference type="EMBL" id="AL731614">
    <property type="protein sequence ID" value="CAD39825.3"/>
    <property type="molecule type" value="Genomic_DNA"/>
</dbReference>
<feature type="compositionally biased region" description="Gly residues" evidence="1">
    <location>
        <begin position="336"/>
        <end position="351"/>
    </location>
</feature>
<dbReference type="AlphaFoldDB" id="Q7XX05"/>
<evidence type="ECO:0000313" key="3">
    <source>
        <dbReference type="Proteomes" id="UP000000763"/>
    </source>
</evidence>
<feature type="compositionally biased region" description="Basic and acidic residues" evidence="1">
    <location>
        <begin position="400"/>
        <end position="409"/>
    </location>
</feature>
<protein>
    <submittedName>
        <fullName evidence="2">OSJNBa0079F16.10 protein</fullName>
    </submittedName>
</protein>
<accession>Q7XX05</accession>
<feature type="compositionally biased region" description="Gly residues" evidence="1">
    <location>
        <begin position="48"/>
        <end position="66"/>
    </location>
</feature>
<organism evidence="2 3">
    <name type="scientific">Oryza sativa subsp. japonica</name>
    <name type="common">Rice</name>
    <dbReference type="NCBI Taxonomy" id="39947"/>
    <lineage>
        <taxon>Eukaryota</taxon>
        <taxon>Viridiplantae</taxon>
        <taxon>Streptophyta</taxon>
        <taxon>Embryophyta</taxon>
        <taxon>Tracheophyta</taxon>
        <taxon>Spermatophyta</taxon>
        <taxon>Magnoliopsida</taxon>
        <taxon>Liliopsida</taxon>
        <taxon>Poales</taxon>
        <taxon>Poaceae</taxon>
        <taxon>BOP clade</taxon>
        <taxon>Oryzoideae</taxon>
        <taxon>Oryzeae</taxon>
        <taxon>Oryzinae</taxon>
        <taxon>Oryza</taxon>
        <taxon>Oryza sativa</taxon>
    </lineage>
</organism>
<evidence type="ECO:0000256" key="1">
    <source>
        <dbReference type="SAM" id="MobiDB-lite"/>
    </source>
</evidence>
<feature type="region of interest" description="Disordered" evidence="1">
    <location>
        <begin position="1"/>
        <end position="69"/>
    </location>
</feature>
<reference evidence="3" key="1">
    <citation type="journal article" date="2005" name="Nature">
        <title>The map-based sequence of the rice genome.</title>
        <authorList>
            <consortium name="International rice genome sequencing project (IRGSP)"/>
            <person name="Matsumoto T."/>
            <person name="Wu J."/>
            <person name="Kanamori H."/>
            <person name="Katayose Y."/>
            <person name="Fujisawa M."/>
            <person name="Namiki N."/>
            <person name="Mizuno H."/>
            <person name="Yamamoto K."/>
            <person name="Antonio B.A."/>
            <person name="Baba T."/>
            <person name="Sakata K."/>
            <person name="Nagamura Y."/>
            <person name="Aoki H."/>
            <person name="Arikawa K."/>
            <person name="Arita K."/>
            <person name="Bito T."/>
            <person name="Chiden Y."/>
            <person name="Fujitsuka N."/>
            <person name="Fukunaka R."/>
            <person name="Hamada M."/>
            <person name="Harada C."/>
            <person name="Hayashi A."/>
            <person name="Hijishita S."/>
            <person name="Honda M."/>
            <person name="Hosokawa S."/>
            <person name="Ichikawa Y."/>
            <person name="Idonuma A."/>
            <person name="Iijima M."/>
            <person name="Ikeda M."/>
            <person name="Ikeno M."/>
            <person name="Ito K."/>
            <person name="Ito S."/>
            <person name="Ito T."/>
            <person name="Ito Y."/>
            <person name="Ito Y."/>
            <person name="Iwabuchi A."/>
            <person name="Kamiya K."/>
            <person name="Karasawa W."/>
            <person name="Kurita K."/>
            <person name="Katagiri S."/>
            <person name="Kikuta A."/>
            <person name="Kobayashi H."/>
            <person name="Kobayashi N."/>
            <person name="Machita K."/>
            <person name="Maehara T."/>
            <person name="Masukawa M."/>
            <person name="Mizubayashi T."/>
            <person name="Mukai Y."/>
            <person name="Nagasaki H."/>
            <person name="Nagata Y."/>
            <person name="Naito S."/>
            <person name="Nakashima M."/>
            <person name="Nakama Y."/>
            <person name="Nakamichi Y."/>
            <person name="Nakamura M."/>
            <person name="Meguro A."/>
            <person name="Negishi M."/>
            <person name="Ohta I."/>
            <person name="Ohta T."/>
            <person name="Okamoto M."/>
            <person name="Ono N."/>
            <person name="Saji S."/>
            <person name="Sakaguchi M."/>
            <person name="Sakai K."/>
            <person name="Shibata M."/>
            <person name="Shimokawa T."/>
            <person name="Song J."/>
            <person name="Takazaki Y."/>
            <person name="Terasawa K."/>
            <person name="Tsugane M."/>
            <person name="Tsuji K."/>
            <person name="Ueda S."/>
            <person name="Waki K."/>
            <person name="Yamagata H."/>
            <person name="Yamamoto M."/>
            <person name="Yamamoto S."/>
            <person name="Yamane H."/>
            <person name="Yoshiki S."/>
            <person name="Yoshihara R."/>
            <person name="Yukawa K."/>
            <person name="Zhong H."/>
            <person name="Yano M."/>
            <person name="Yuan Q."/>
            <person name="Ouyang S."/>
            <person name="Liu J."/>
            <person name="Jones K.M."/>
            <person name="Gansberger K."/>
            <person name="Moffat K."/>
            <person name="Hill J."/>
            <person name="Bera J."/>
            <person name="Fadrosh D."/>
            <person name="Jin S."/>
            <person name="Johri S."/>
            <person name="Kim M."/>
            <person name="Overton L."/>
            <person name="Reardon M."/>
            <person name="Tsitrin T."/>
            <person name="Vuong H."/>
            <person name="Weaver B."/>
            <person name="Ciecko A."/>
            <person name="Tallon L."/>
            <person name="Jackson J."/>
            <person name="Pai G."/>
            <person name="Aken S.V."/>
            <person name="Utterback T."/>
            <person name="Reidmuller S."/>
            <person name="Feldblyum T."/>
            <person name="Hsiao J."/>
            <person name="Zismann V."/>
            <person name="Iobst S."/>
            <person name="de Vazeille A.R."/>
            <person name="Buell C.R."/>
            <person name="Ying K."/>
            <person name="Li Y."/>
            <person name="Lu T."/>
            <person name="Huang Y."/>
            <person name="Zhao Q."/>
            <person name="Feng Q."/>
            <person name="Zhang L."/>
            <person name="Zhu J."/>
            <person name="Weng Q."/>
            <person name="Mu J."/>
            <person name="Lu Y."/>
            <person name="Fan D."/>
            <person name="Liu Y."/>
            <person name="Guan J."/>
            <person name="Zhang Y."/>
            <person name="Yu S."/>
            <person name="Liu X."/>
            <person name="Zhang Y."/>
            <person name="Hong G."/>
            <person name="Han B."/>
            <person name="Choisne N."/>
            <person name="Demange N."/>
            <person name="Orjeda G."/>
            <person name="Samain S."/>
            <person name="Cattolico L."/>
            <person name="Pelletier E."/>
            <person name="Couloux A."/>
            <person name="Segurens B."/>
            <person name="Wincker P."/>
            <person name="D'Hont A."/>
            <person name="Scarpelli C."/>
            <person name="Weissenbach J."/>
            <person name="Salanoubat M."/>
            <person name="Quetier F."/>
            <person name="Yu Y."/>
            <person name="Kim H.R."/>
            <person name="Rambo T."/>
            <person name="Currie J."/>
            <person name="Collura K."/>
            <person name="Luo M."/>
            <person name="Yang T."/>
            <person name="Ammiraju J.S.S."/>
            <person name="Engler F."/>
            <person name="Soderlund C."/>
            <person name="Wing R.A."/>
            <person name="Palmer L.E."/>
            <person name="de la Bastide M."/>
            <person name="Spiegel L."/>
            <person name="Nascimento L."/>
            <person name="Zutavern T."/>
            <person name="O'Shaughnessy A."/>
            <person name="Dike S."/>
            <person name="Dedhia N."/>
            <person name="Preston R."/>
            <person name="Balija V."/>
            <person name="McCombie W.R."/>
            <person name="Chow T."/>
            <person name="Chen H."/>
            <person name="Chung M."/>
            <person name="Chen C."/>
            <person name="Shaw J."/>
            <person name="Wu H."/>
            <person name="Hsiao K."/>
            <person name="Chao Y."/>
            <person name="Chu M."/>
            <person name="Cheng C."/>
            <person name="Hour A."/>
            <person name="Lee P."/>
            <person name="Lin S."/>
            <person name="Lin Y."/>
            <person name="Liou J."/>
            <person name="Liu S."/>
            <person name="Hsing Y."/>
            <person name="Raghuvanshi S."/>
            <person name="Mohanty A."/>
            <person name="Bharti A.K."/>
            <person name="Gaur A."/>
            <person name="Gupta V."/>
            <person name="Kumar D."/>
            <person name="Ravi V."/>
            <person name="Vij S."/>
            <person name="Kapur A."/>
            <person name="Khurana P."/>
            <person name="Khurana P."/>
            <person name="Khurana J.P."/>
            <person name="Tyagi A.K."/>
            <person name="Gaikwad K."/>
            <person name="Singh A."/>
            <person name="Dalal V."/>
            <person name="Srivastava S."/>
            <person name="Dixit A."/>
            <person name="Pal A.K."/>
            <person name="Ghazi I.A."/>
            <person name="Yadav M."/>
            <person name="Pandit A."/>
            <person name="Bhargava A."/>
            <person name="Sureshbabu K."/>
            <person name="Batra K."/>
            <person name="Sharma T.R."/>
            <person name="Mohapatra T."/>
            <person name="Singh N.K."/>
            <person name="Messing J."/>
            <person name="Nelson A.B."/>
            <person name="Fuks G."/>
            <person name="Kavchok S."/>
            <person name="Keizer G."/>
            <person name="Linton E."/>
            <person name="Llaca V."/>
            <person name="Song R."/>
            <person name="Tanyolac B."/>
            <person name="Young S."/>
            <person name="Ho-Il K."/>
            <person name="Hahn J.H."/>
            <person name="Sangsakoo G."/>
            <person name="Vanavichit A."/>
            <person name="de Mattos Luiz.A.T."/>
            <person name="Zimmer P.D."/>
            <person name="Malone G."/>
            <person name="Dellagostin O."/>
            <person name="de Oliveira A.C."/>
            <person name="Bevan M."/>
            <person name="Bancroft I."/>
            <person name="Minx P."/>
            <person name="Cordum H."/>
            <person name="Wilson R."/>
            <person name="Cheng Z."/>
            <person name="Jin W."/>
            <person name="Jiang J."/>
            <person name="Leong S.A."/>
            <person name="Iwama H."/>
            <person name="Gojobori T."/>
            <person name="Itoh T."/>
            <person name="Niimura Y."/>
            <person name="Fujii Y."/>
            <person name="Habara T."/>
            <person name="Sakai H."/>
            <person name="Sato Y."/>
            <person name="Wilson G."/>
            <person name="Kumar K."/>
            <person name="McCouch S."/>
            <person name="Juretic N."/>
            <person name="Hoen D."/>
            <person name="Wright S."/>
            <person name="Bruskiewich R."/>
            <person name="Bureau T."/>
            <person name="Miyao A."/>
            <person name="Hirochika H."/>
            <person name="Nishikawa T."/>
            <person name="Kadowaki K."/>
            <person name="Sugiura M."/>
            <person name="Burr B."/>
            <person name="Sasaki T."/>
        </authorList>
    </citation>
    <scope>NUCLEOTIDE SEQUENCE [LARGE SCALE GENOMIC DNA]</scope>
    <source>
        <strain evidence="3">cv. Nipponbare</strain>
    </source>
</reference>
<gene>
    <name evidence="2" type="primary">OSJNBa0079F16.10</name>
</gene>
<reference evidence="3" key="2">
    <citation type="journal article" date="2008" name="Nucleic Acids Res.">
        <title>The rice annotation project database (RAP-DB): 2008 update.</title>
        <authorList>
            <consortium name="The rice annotation project (RAP)"/>
        </authorList>
    </citation>
    <scope>GENOME REANNOTATION</scope>
    <source>
        <strain evidence="3">cv. Nipponbare</strain>
    </source>
</reference>